<dbReference type="Gene3D" id="1.10.1760.20">
    <property type="match status" value="2"/>
</dbReference>
<dbReference type="GO" id="GO:0016020">
    <property type="term" value="C:membrane"/>
    <property type="evidence" value="ECO:0007669"/>
    <property type="project" value="InterPro"/>
</dbReference>
<gene>
    <name evidence="2" type="ORF">C7380_1053</name>
</gene>
<name>A0AA45C7I8_9BACT</name>
<keyword evidence="1" id="KW-0812">Transmembrane</keyword>
<dbReference type="RefSeq" id="WP_206050523.1">
    <property type="nucleotide sequence ID" value="NZ_JAMHJO010000003.1"/>
</dbReference>
<feature type="transmembrane region" description="Helical" evidence="1">
    <location>
        <begin position="99"/>
        <end position="122"/>
    </location>
</feature>
<dbReference type="PANTHER" id="PTHR37815:SF3">
    <property type="entry name" value="UPF0397 PROTEIN SPR0429"/>
    <property type="match status" value="1"/>
</dbReference>
<keyword evidence="1" id="KW-1133">Transmembrane helix</keyword>
<feature type="transmembrane region" description="Helical" evidence="1">
    <location>
        <begin position="70"/>
        <end position="92"/>
    </location>
</feature>
<feature type="transmembrane region" description="Helical" evidence="1">
    <location>
        <begin position="192"/>
        <end position="215"/>
    </location>
</feature>
<dbReference type="EMBL" id="QGGI01000005">
    <property type="protein sequence ID" value="PWJ95377.1"/>
    <property type="molecule type" value="Genomic_DNA"/>
</dbReference>
<sequence length="255" mass="28599">MKTKKLTYTSMMLALVFISTLLIKIPVPITNGYIHLGDSMIFIASIIFGWKTGMISGGLGASMADLIGGYAFWALPTLIIKSIMAGIIGLFTKKKSKNIAFIMTILGIIIWILFSSIIYISLNNLKIDIKNDLNYSQKIINETGLDNIKNLDSTIKKIQNILLYISIIIPILSFILISIFRKRDKDLFNLNTFLGIIISGLWMVMSYYISGIFIYGNSIIPIFEIPWNITQFIGSAIIAILIVFSLNKLNLKIKL</sequence>
<dbReference type="Proteomes" id="UP000245921">
    <property type="component" value="Unassembled WGS sequence"/>
</dbReference>
<dbReference type="PANTHER" id="PTHR37815">
    <property type="entry name" value="UPF0397 PROTEIN BC_2624-RELATED"/>
    <property type="match status" value="1"/>
</dbReference>
<feature type="transmembrane region" description="Helical" evidence="1">
    <location>
        <begin position="6"/>
        <end position="25"/>
    </location>
</feature>
<evidence type="ECO:0000313" key="3">
    <source>
        <dbReference type="Proteomes" id="UP000245921"/>
    </source>
</evidence>
<comment type="caution">
    <text evidence="2">The sequence shown here is derived from an EMBL/GenBank/DDBJ whole genome shotgun (WGS) entry which is preliminary data.</text>
</comment>
<keyword evidence="3" id="KW-1185">Reference proteome</keyword>
<keyword evidence="1" id="KW-0472">Membrane</keyword>
<organism evidence="2 3">
    <name type="scientific">Oceanotoga teriensis</name>
    <dbReference type="NCBI Taxonomy" id="515440"/>
    <lineage>
        <taxon>Bacteria</taxon>
        <taxon>Thermotogati</taxon>
        <taxon>Thermotogota</taxon>
        <taxon>Thermotogae</taxon>
        <taxon>Petrotogales</taxon>
        <taxon>Petrotogaceae</taxon>
        <taxon>Oceanotoga</taxon>
    </lineage>
</organism>
<evidence type="ECO:0000256" key="1">
    <source>
        <dbReference type="SAM" id="Phobius"/>
    </source>
</evidence>
<accession>A0AA45C7I8</accession>
<dbReference type="InterPro" id="IPR009825">
    <property type="entry name" value="ECF_substrate-spec-like"/>
</dbReference>
<reference evidence="2 3" key="1">
    <citation type="submission" date="2018-05" db="EMBL/GenBank/DDBJ databases">
        <title>Genomic Encyclopedia of Type Strains, Phase IV (KMG-IV): sequencing the most valuable type-strain genomes for metagenomic binning, comparative biology and taxonomic classification.</title>
        <authorList>
            <person name="Goeker M."/>
        </authorList>
    </citation>
    <scope>NUCLEOTIDE SEQUENCE [LARGE SCALE GENOMIC DNA]</scope>
    <source>
        <strain evidence="2 3">DSM 24906</strain>
    </source>
</reference>
<evidence type="ECO:0000313" key="2">
    <source>
        <dbReference type="EMBL" id="PWJ95377.1"/>
    </source>
</evidence>
<protein>
    <submittedName>
        <fullName evidence="2">ECF-type riboflavin transporter S component</fullName>
    </submittedName>
</protein>
<dbReference type="Pfam" id="PF07155">
    <property type="entry name" value="ECF-ribofla_trS"/>
    <property type="match status" value="1"/>
</dbReference>
<feature type="transmembrane region" description="Helical" evidence="1">
    <location>
        <begin position="161"/>
        <end position="180"/>
    </location>
</feature>
<proteinExistence type="predicted"/>
<feature type="transmembrane region" description="Helical" evidence="1">
    <location>
        <begin position="227"/>
        <end position="246"/>
    </location>
</feature>
<dbReference type="AlphaFoldDB" id="A0AA45C7I8"/>